<evidence type="ECO:0000313" key="3">
    <source>
        <dbReference type="EMBL" id="GGK64983.1"/>
    </source>
</evidence>
<protein>
    <recommendedName>
        <fullName evidence="5">Integral membrane protein</fullName>
    </recommendedName>
</protein>
<dbReference type="Proteomes" id="UP000662111">
    <property type="component" value="Unassembled WGS sequence"/>
</dbReference>
<feature type="transmembrane region" description="Helical" evidence="2">
    <location>
        <begin position="37"/>
        <end position="63"/>
    </location>
</feature>
<evidence type="ECO:0000313" key="4">
    <source>
        <dbReference type="Proteomes" id="UP000662111"/>
    </source>
</evidence>
<gene>
    <name evidence="3" type="ORF">GCM10011509_11670</name>
</gene>
<evidence type="ECO:0000256" key="2">
    <source>
        <dbReference type="SAM" id="Phobius"/>
    </source>
</evidence>
<keyword evidence="2" id="KW-1133">Transmembrane helix</keyword>
<feature type="region of interest" description="Disordered" evidence="1">
    <location>
        <begin position="1"/>
        <end position="22"/>
    </location>
</feature>
<dbReference type="InterPro" id="IPR045931">
    <property type="entry name" value="DUF6350"/>
</dbReference>
<keyword evidence="2" id="KW-0812">Transmembrane</keyword>
<feature type="transmembrane region" description="Helical" evidence="2">
    <location>
        <begin position="366"/>
        <end position="389"/>
    </location>
</feature>
<organism evidence="3 4">
    <name type="scientific">Ornithinimicrobium pekingense</name>
    <dbReference type="NCBI Taxonomy" id="384677"/>
    <lineage>
        <taxon>Bacteria</taxon>
        <taxon>Bacillati</taxon>
        <taxon>Actinomycetota</taxon>
        <taxon>Actinomycetes</taxon>
        <taxon>Micrococcales</taxon>
        <taxon>Ornithinimicrobiaceae</taxon>
        <taxon>Ornithinimicrobium</taxon>
    </lineage>
</organism>
<name>A0ABQ2F8Y5_9MICO</name>
<evidence type="ECO:0008006" key="5">
    <source>
        <dbReference type="Google" id="ProtNLM"/>
    </source>
</evidence>
<feature type="transmembrane region" description="Helical" evidence="2">
    <location>
        <begin position="327"/>
        <end position="345"/>
    </location>
</feature>
<keyword evidence="4" id="KW-1185">Reference proteome</keyword>
<feature type="transmembrane region" description="Helical" evidence="2">
    <location>
        <begin position="256"/>
        <end position="278"/>
    </location>
</feature>
<feature type="transmembrane region" description="Helical" evidence="2">
    <location>
        <begin position="97"/>
        <end position="116"/>
    </location>
</feature>
<comment type="caution">
    <text evidence="3">The sequence shown here is derived from an EMBL/GenBank/DDBJ whole genome shotgun (WGS) entry which is preliminary data.</text>
</comment>
<dbReference type="EMBL" id="BMLB01000002">
    <property type="protein sequence ID" value="GGK64983.1"/>
    <property type="molecule type" value="Genomic_DNA"/>
</dbReference>
<feature type="transmembrane region" description="Helical" evidence="2">
    <location>
        <begin position="178"/>
        <end position="196"/>
    </location>
</feature>
<keyword evidence="2" id="KW-0472">Membrane</keyword>
<feature type="transmembrane region" description="Helical" evidence="2">
    <location>
        <begin position="401"/>
        <end position="425"/>
    </location>
</feature>
<sequence length="433" mass="45085">MTVLQRTESATGGGDRPQPGRSSLSGLTLGRLAELSVAALAGAVCVLLGVVAVALPIVVSWIADERSTVTFWQTMGASVDVWALAHRAEVRTLDADLVFAPLLLTALPLLICWWAARQVVLNREEMLSRVPVIGGWRAAWHALGGSDASAFVLGYLGAGLAVAHTASFGLAPVFLPSLVAGGVLVPLVAVVLVWWAEHRREEHPALAGGPRWVEAHTPVLVRRAVPAAVQVLVGLTAVTFLLVLVLLLLRWERVLTLYGALDAGVVGTSVLTLAQLLAVPNLMVWALGWLTGAGATVGTVHVGWSESSAGDLPLLPMFGALPEPGALPPYLWAVMAVPVLAGCWLGHRAAATASRLSSWWTKTQTALLGALLVGVAALLLGWLATGGLTPGLLGTVGVDPLLLAGLLTLEVGAGAVTVATVAHIVGKRRVRRR</sequence>
<feature type="compositionally biased region" description="Polar residues" evidence="1">
    <location>
        <begin position="1"/>
        <end position="10"/>
    </location>
</feature>
<accession>A0ABQ2F8Y5</accession>
<dbReference type="Pfam" id="PF19877">
    <property type="entry name" value="DUF6350"/>
    <property type="match status" value="1"/>
</dbReference>
<reference evidence="4" key="1">
    <citation type="journal article" date="2019" name="Int. J. Syst. Evol. Microbiol.">
        <title>The Global Catalogue of Microorganisms (GCM) 10K type strain sequencing project: providing services to taxonomists for standard genome sequencing and annotation.</title>
        <authorList>
            <consortium name="The Broad Institute Genomics Platform"/>
            <consortium name="The Broad Institute Genome Sequencing Center for Infectious Disease"/>
            <person name="Wu L."/>
            <person name="Ma J."/>
        </authorList>
    </citation>
    <scope>NUCLEOTIDE SEQUENCE [LARGE SCALE GENOMIC DNA]</scope>
    <source>
        <strain evidence="4">CGMCC 1.5362</strain>
    </source>
</reference>
<proteinExistence type="predicted"/>
<feature type="transmembrane region" description="Helical" evidence="2">
    <location>
        <begin position="227"/>
        <end position="249"/>
    </location>
</feature>
<evidence type="ECO:0000256" key="1">
    <source>
        <dbReference type="SAM" id="MobiDB-lite"/>
    </source>
</evidence>